<proteinExistence type="predicted"/>
<evidence type="ECO:0000313" key="2">
    <source>
        <dbReference type="Proteomes" id="UP000255414"/>
    </source>
</evidence>
<accession>A0A6L0XKH2</accession>
<sequence>MLPLLEPFHDWSLIVVLRQSGRFLWCSTVQHYKTCLKAETCAAIAGLDAVVFSFGCAERCGTVPKKLARSYQTSGHLILSTAVSAAEWAERHQGVSGFNELVTAVQRELPSRRSLSLLPPRAGGRDAVLPQRRARARRQRSYVQPPRRRLLWFCCAERCSGAC</sequence>
<gene>
    <name evidence="1" type="ORF">LINF_310007800</name>
</gene>
<dbReference type="OMA" id="CAERCGT"/>
<reference evidence="1" key="1">
    <citation type="submission" date="2020-06" db="EMBL/GenBank/DDBJ databases">
        <authorList>
            <person name="Gonzalez-de la Fuente S."/>
            <person name="Peiro-Pastor R."/>
            <person name="Rastrojo A."/>
            <person name="Moreno J."/>
            <person name="Carrasco-Ramiro F."/>
            <person name="Requena JM."/>
            <person name="Aguado B."/>
        </authorList>
    </citation>
    <scope>NUCLEOTIDE SEQUENCE</scope>
</reference>
<dbReference type="AlphaFoldDB" id="A0A6L0XKH2"/>
<dbReference type="EMBL" id="LR812964">
    <property type="protein sequence ID" value="CAC9517432.1"/>
    <property type="molecule type" value="Genomic_DNA"/>
</dbReference>
<dbReference type="Proteomes" id="UP000255414">
    <property type="component" value="Chromosome 31"/>
</dbReference>
<protein>
    <submittedName>
        <fullName evidence="1">Hypothetical_protein_-_conserved</fullName>
    </submittedName>
</protein>
<evidence type="ECO:0000313" key="1">
    <source>
        <dbReference type="EMBL" id="CAC9517432.1"/>
    </source>
</evidence>
<name>A0A6L0XKH2_LEIIN</name>
<organism evidence="1 2">
    <name type="scientific">Leishmania infantum</name>
    <dbReference type="NCBI Taxonomy" id="5671"/>
    <lineage>
        <taxon>Eukaryota</taxon>
        <taxon>Discoba</taxon>
        <taxon>Euglenozoa</taxon>
        <taxon>Kinetoplastea</taxon>
        <taxon>Metakinetoplastina</taxon>
        <taxon>Trypanosomatida</taxon>
        <taxon>Trypanosomatidae</taxon>
        <taxon>Leishmaniinae</taxon>
        <taxon>Leishmania</taxon>
    </lineage>
</organism>